<keyword evidence="4" id="KW-0862">Zinc</keyword>
<keyword evidence="3 6" id="KW-0378">Hydrolase</keyword>
<dbReference type="Gene3D" id="3.60.15.10">
    <property type="entry name" value="Ribonuclease Z/Hydroxyacylglutathione hydrolase-like"/>
    <property type="match status" value="1"/>
</dbReference>
<dbReference type="SUPFAM" id="SSF56281">
    <property type="entry name" value="Metallo-hydrolase/oxidoreductase"/>
    <property type="match status" value="1"/>
</dbReference>
<dbReference type="InterPro" id="IPR051453">
    <property type="entry name" value="MBL_Glyoxalase_II"/>
</dbReference>
<gene>
    <name evidence="6" type="ORF">GGQ88_001842</name>
</gene>
<dbReference type="CDD" id="cd07737">
    <property type="entry name" value="YcbL-like_MBL-fold"/>
    <property type="match status" value="1"/>
</dbReference>
<evidence type="ECO:0000256" key="3">
    <source>
        <dbReference type="ARBA" id="ARBA00022801"/>
    </source>
</evidence>
<dbReference type="Pfam" id="PF00753">
    <property type="entry name" value="Lactamase_B"/>
    <property type="match status" value="1"/>
</dbReference>
<dbReference type="GO" id="GO:0016787">
    <property type="term" value="F:hydrolase activity"/>
    <property type="evidence" value="ECO:0007669"/>
    <property type="project" value="UniProtKB-KW"/>
</dbReference>
<evidence type="ECO:0000313" key="6">
    <source>
        <dbReference type="EMBL" id="MBB3860576.1"/>
    </source>
</evidence>
<keyword evidence="2" id="KW-0479">Metal-binding</keyword>
<evidence type="ECO:0000313" key="7">
    <source>
        <dbReference type="Proteomes" id="UP000562395"/>
    </source>
</evidence>
<evidence type="ECO:0000259" key="5">
    <source>
        <dbReference type="SMART" id="SM00849"/>
    </source>
</evidence>
<dbReference type="InterPro" id="IPR001279">
    <property type="entry name" value="Metallo-B-lactamas"/>
</dbReference>
<reference evidence="6 7" key="1">
    <citation type="submission" date="2020-08" db="EMBL/GenBank/DDBJ databases">
        <title>Genomic Encyclopedia of Type Strains, Phase IV (KMG-IV): sequencing the most valuable type-strain genomes for metagenomic binning, comparative biology and taxonomic classification.</title>
        <authorList>
            <person name="Goeker M."/>
        </authorList>
    </citation>
    <scope>NUCLEOTIDE SEQUENCE [LARGE SCALE GENOMIC DNA]</scope>
    <source>
        <strain evidence="6 7">DSM 14552</strain>
    </source>
</reference>
<evidence type="ECO:0000256" key="1">
    <source>
        <dbReference type="ARBA" id="ARBA00001947"/>
    </source>
</evidence>
<evidence type="ECO:0000256" key="4">
    <source>
        <dbReference type="ARBA" id="ARBA00022833"/>
    </source>
</evidence>
<sequence length="222" mass="24394">MTQPALAPPMKVAIIPVTPLQQNCTLVWCTKTMRGAFIDAGGDIDRLKLAVERSGVTIEKLLVTHGHIDHCGMTGILARDLGVPIEGPHEADRFWISRLDEDGKRWGINGEVFEPTRWLNDGDTVTIGELELDVIHCPGHTPGHVIFHHAPSRFAIVGDVLFQGSIGRTDFPMGNHQDLIDSITQKLWPLGNDVTFVPGHGDTSTFGRERQTNAYVSDYALA</sequence>
<evidence type="ECO:0000256" key="2">
    <source>
        <dbReference type="ARBA" id="ARBA00022723"/>
    </source>
</evidence>
<dbReference type="RefSeq" id="WP_246385693.1">
    <property type="nucleotide sequence ID" value="NZ_JACICY010000003.1"/>
</dbReference>
<dbReference type="PANTHER" id="PTHR46233:SF3">
    <property type="entry name" value="HYDROXYACYLGLUTATHIONE HYDROLASE GLOC"/>
    <property type="match status" value="1"/>
</dbReference>
<accession>A0A7W5ZW37</accession>
<name>A0A7W5ZW37_9SPHN</name>
<keyword evidence="7" id="KW-1185">Reference proteome</keyword>
<dbReference type="PANTHER" id="PTHR46233">
    <property type="entry name" value="HYDROXYACYLGLUTATHIONE HYDROLASE GLOC"/>
    <property type="match status" value="1"/>
</dbReference>
<feature type="domain" description="Metallo-beta-lactamase" evidence="5">
    <location>
        <begin position="21"/>
        <end position="200"/>
    </location>
</feature>
<comment type="caution">
    <text evidence="6">The sequence shown here is derived from an EMBL/GenBank/DDBJ whole genome shotgun (WGS) entry which is preliminary data.</text>
</comment>
<dbReference type="EMBL" id="JACICY010000003">
    <property type="protein sequence ID" value="MBB3860576.1"/>
    <property type="molecule type" value="Genomic_DNA"/>
</dbReference>
<dbReference type="InterPro" id="IPR036866">
    <property type="entry name" value="RibonucZ/Hydroxyglut_hydro"/>
</dbReference>
<protein>
    <submittedName>
        <fullName evidence="6">Glyoxylase-like metal-dependent hydrolase (Beta-lactamase superfamily II)</fullName>
    </submittedName>
</protein>
<dbReference type="AlphaFoldDB" id="A0A7W5ZW37"/>
<dbReference type="GO" id="GO:0046872">
    <property type="term" value="F:metal ion binding"/>
    <property type="evidence" value="ECO:0007669"/>
    <property type="project" value="UniProtKB-KW"/>
</dbReference>
<proteinExistence type="predicted"/>
<dbReference type="Proteomes" id="UP000562395">
    <property type="component" value="Unassembled WGS sequence"/>
</dbReference>
<comment type="cofactor">
    <cofactor evidence="1">
        <name>Zn(2+)</name>
        <dbReference type="ChEBI" id="CHEBI:29105"/>
    </cofactor>
</comment>
<organism evidence="6 7">
    <name type="scientific">Novosphingobium hassiacum</name>
    <dbReference type="NCBI Taxonomy" id="173676"/>
    <lineage>
        <taxon>Bacteria</taxon>
        <taxon>Pseudomonadati</taxon>
        <taxon>Pseudomonadota</taxon>
        <taxon>Alphaproteobacteria</taxon>
        <taxon>Sphingomonadales</taxon>
        <taxon>Sphingomonadaceae</taxon>
        <taxon>Novosphingobium</taxon>
    </lineage>
</organism>
<dbReference type="SMART" id="SM00849">
    <property type="entry name" value="Lactamase_B"/>
    <property type="match status" value="1"/>
</dbReference>